<evidence type="ECO:0000313" key="2">
    <source>
        <dbReference type="EMBL" id="CAA9462860.1"/>
    </source>
</evidence>
<accession>A0A6J4R6G0</accession>
<gene>
    <name evidence="2" type="ORF">AVDCRST_MAG02-2650</name>
</gene>
<feature type="transmembrane region" description="Helical" evidence="1">
    <location>
        <begin position="95"/>
        <end position="115"/>
    </location>
</feature>
<evidence type="ECO:0000256" key="1">
    <source>
        <dbReference type="SAM" id="Phobius"/>
    </source>
</evidence>
<protein>
    <submittedName>
        <fullName evidence="2">Uncharacterized protein</fullName>
    </submittedName>
</protein>
<dbReference type="AlphaFoldDB" id="A0A6J4R6G0"/>
<reference evidence="2" key="1">
    <citation type="submission" date="2020-02" db="EMBL/GenBank/DDBJ databases">
        <authorList>
            <person name="Meier V. D."/>
        </authorList>
    </citation>
    <scope>NUCLEOTIDE SEQUENCE</scope>
    <source>
        <strain evidence="2">AVDCRST_MAG02</strain>
    </source>
</reference>
<keyword evidence="1" id="KW-0812">Transmembrane</keyword>
<sequence>MAPYEPPRQSLRGQFIDAVFILVLLFATLFVSTYVLSLQAGGAAGGEEARPRPVSELPISAAEKQQFRKMIDVGMVDLRAVNDSVAANRASTDKYAFSVLSLVVTAAIIIAYMAFVYRLSFKEYREVIEEKFGPSEGGRT</sequence>
<dbReference type="EMBL" id="CADCVH010000084">
    <property type="protein sequence ID" value="CAA9462860.1"/>
    <property type="molecule type" value="Genomic_DNA"/>
</dbReference>
<proteinExistence type="predicted"/>
<organism evidence="2">
    <name type="scientific">uncultured Rubrobacteraceae bacterium</name>
    <dbReference type="NCBI Taxonomy" id="349277"/>
    <lineage>
        <taxon>Bacteria</taxon>
        <taxon>Bacillati</taxon>
        <taxon>Actinomycetota</taxon>
        <taxon>Rubrobacteria</taxon>
        <taxon>Rubrobacterales</taxon>
        <taxon>Rubrobacteraceae</taxon>
        <taxon>environmental samples</taxon>
    </lineage>
</organism>
<feature type="transmembrane region" description="Helical" evidence="1">
    <location>
        <begin position="15"/>
        <end position="36"/>
    </location>
</feature>
<name>A0A6J4R6G0_9ACTN</name>
<keyword evidence="1" id="KW-1133">Transmembrane helix</keyword>
<keyword evidence="1" id="KW-0472">Membrane</keyword>